<dbReference type="STRING" id="178339.BH719_01510"/>
<evidence type="ECO:0000256" key="1">
    <source>
        <dbReference type="SAM" id="MobiDB-lite"/>
    </source>
</evidence>
<protein>
    <recommendedName>
        <fullName evidence="4">CRISPR-associated RAMP family protein</fullName>
    </recommendedName>
</protein>
<evidence type="ECO:0008006" key="4">
    <source>
        <dbReference type="Google" id="ProtNLM"/>
    </source>
</evidence>
<feature type="region of interest" description="Disordered" evidence="1">
    <location>
        <begin position="1"/>
        <end position="23"/>
    </location>
</feature>
<feature type="compositionally biased region" description="Polar residues" evidence="1">
    <location>
        <begin position="1"/>
        <end position="21"/>
    </location>
</feature>
<proteinExistence type="predicted"/>
<dbReference type="RefSeq" id="WP_034255137.1">
    <property type="nucleotide sequence ID" value="NZ_CP017298.1"/>
</dbReference>
<feature type="region of interest" description="Disordered" evidence="1">
    <location>
        <begin position="358"/>
        <end position="378"/>
    </location>
</feature>
<evidence type="ECO:0000313" key="2">
    <source>
        <dbReference type="EMBL" id="AOS46721.1"/>
    </source>
</evidence>
<evidence type="ECO:0000313" key="3">
    <source>
        <dbReference type="Proteomes" id="UP000095214"/>
    </source>
</evidence>
<reference evidence="2 3" key="1">
    <citation type="submission" date="2016-09" db="EMBL/GenBank/DDBJ databases">
        <title>Complete genome sequence of Actinomyces hongkongensis HKU8.</title>
        <authorList>
            <person name="Gao Y.-X."/>
            <person name="Zhou Y.-Y."/>
            <person name="Xie Y."/>
            <person name="Wang M."/>
            <person name="Wang S.-J."/>
            <person name="Shen S.-G."/>
        </authorList>
    </citation>
    <scope>NUCLEOTIDE SEQUENCE [LARGE SCALE GENOMIC DNA]</scope>
    <source>
        <strain evidence="2 3">HKU8</strain>
    </source>
</reference>
<name>A0A1D8B0N8_9ACTO</name>
<dbReference type="AlphaFoldDB" id="A0A1D8B0N8"/>
<accession>A0A1D8B0N8</accession>
<sequence length="824" mass="89843">MTENEGQAPSTQHLGPSTQSRTWHHAYNGVPTVRASRTGVGKNPRAVFFDDAPPPPHDHIPPQSLSGWIRLELTVATPTVPGHQDPSGRIVVASLNGNNWGAQSWDDATIPATSLKGVLSSACEAVTESRLRVFREHDHVLTYRRSAREGQTLYPVFLTKEKNGTWSARVMLGKNPRPTTPAQWDTPPSCVCAAALPDSEQSAVKIMLSKKRYYLGGRRRKKGKQRGDEQAAIRTLIKLRTATPHLKRVSFTWEEENFYEGTRAIVSKIGRTLYAHSKSVIESGTDEGYVVRTTPERAAKGKRNRGPVRLISTKYNEFVFFDSEENRTLLPVSDDVVSRLVSVIHSYACNVFELKRRESRAGRNPSSGTQRSTDPSTRLVEEFVRRRLSGVRAHDTEPPFTRQDVLDYLAALASQDPGIPLFAVIVGDDSGTAEHGGKVMVLGPSQVGRATPQNGVPPHRLAEDSDVLPAHDIAEASAADRLWGFVADEPDDDDTPSARGRITLTRAEPDTSTGKEHLLRAEAGGWVPPILAGPKPATGAPYLRDREGRHVGERLTRGRLFEPGQTLIRKVYPTHRFLIHDYRSGKEELPPPAREARSGEATQGSEVVVGSYLLPGAKLHATLRFTALTDTELAVLLWLLTPENLVPTSEREKGGTGVFHIGLGKPLGWGAVEVRATELVVADGKRLARGYADLSGCLGLSAADSPVERGTAAPTAAITSTAESTATTPLADYRERLRGLLPGFEASAAVRSFARSAFGWRDAPDEDNVSYPVAKGSGSAGISATALFFKKREDNRVKAAFPDARGRKDCLKSQFNLPTLDDDH</sequence>
<dbReference type="OrthoDB" id="5362408at2"/>
<organism evidence="2 3">
    <name type="scientific">Pauljensenia hongkongensis</name>
    <dbReference type="NCBI Taxonomy" id="178339"/>
    <lineage>
        <taxon>Bacteria</taxon>
        <taxon>Bacillati</taxon>
        <taxon>Actinomycetota</taxon>
        <taxon>Actinomycetes</taxon>
        <taxon>Actinomycetales</taxon>
        <taxon>Actinomycetaceae</taxon>
        <taxon>Pauljensenia</taxon>
    </lineage>
</organism>
<keyword evidence="3" id="KW-1185">Reference proteome</keyword>
<gene>
    <name evidence="2" type="ORF">BH719_01510</name>
</gene>
<dbReference type="KEGG" id="phon:BH719_01510"/>
<dbReference type="Proteomes" id="UP000095214">
    <property type="component" value="Chromosome"/>
</dbReference>
<dbReference type="EMBL" id="CP017298">
    <property type="protein sequence ID" value="AOS46721.1"/>
    <property type="molecule type" value="Genomic_DNA"/>
</dbReference>
<feature type="compositionally biased region" description="Polar residues" evidence="1">
    <location>
        <begin position="364"/>
        <end position="376"/>
    </location>
</feature>